<evidence type="ECO:0000256" key="3">
    <source>
        <dbReference type="PROSITE-ProRule" id="PRU00192"/>
    </source>
</evidence>
<organism evidence="6 7">
    <name type="scientific">Glossina palpalis gambiensis</name>
    <dbReference type="NCBI Taxonomy" id="67801"/>
    <lineage>
        <taxon>Eukaryota</taxon>
        <taxon>Metazoa</taxon>
        <taxon>Ecdysozoa</taxon>
        <taxon>Arthropoda</taxon>
        <taxon>Hexapoda</taxon>
        <taxon>Insecta</taxon>
        <taxon>Pterygota</taxon>
        <taxon>Neoptera</taxon>
        <taxon>Endopterygota</taxon>
        <taxon>Diptera</taxon>
        <taxon>Brachycera</taxon>
        <taxon>Muscomorpha</taxon>
        <taxon>Hippoboscoidea</taxon>
        <taxon>Glossinidae</taxon>
        <taxon>Glossina</taxon>
    </lineage>
</organism>
<dbReference type="STRING" id="67801.A0A1B0BW30"/>
<dbReference type="PROSITE" id="PS50010">
    <property type="entry name" value="DH_2"/>
    <property type="match status" value="1"/>
</dbReference>
<reference evidence="6" key="2">
    <citation type="submission" date="2020-05" db="UniProtKB">
        <authorList>
            <consortium name="EnsemblMetazoa"/>
        </authorList>
    </citation>
    <scope>IDENTIFICATION</scope>
    <source>
        <strain evidence="6">IAEA</strain>
    </source>
</reference>
<evidence type="ECO:0000259" key="5">
    <source>
        <dbReference type="PROSITE" id="PS50010"/>
    </source>
</evidence>
<dbReference type="Gene3D" id="1.20.900.10">
    <property type="entry name" value="Dbl homology (DH) domain"/>
    <property type="match status" value="1"/>
</dbReference>
<keyword evidence="7" id="KW-1185">Reference proteome</keyword>
<evidence type="ECO:0000313" key="6">
    <source>
        <dbReference type="EnsemblMetazoa" id="GPPI042319-PA"/>
    </source>
</evidence>
<keyword evidence="2" id="KW-0344">Guanine-nucleotide releasing factor</keyword>
<protein>
    <recommendedName>
        <fullName evidence="8">DH domain-containing protein</fullName>
    </recommendedName>
</protein>
<dbReference type="GO" id="GO:0005085">
    <property type="term" value="F:guanyl-nucleotide exchange factor activity"/>
    <property type="evidence" value="ECO:0007669"/>
    <property type="project" value="UniProtKB-KW"/>
</dbReference>
<proteinExistence type="predicted"/>
<reference evidence="7" key="1">
    <citation type="submission" date="2015-01" db="EMBL/GenBank/DDBJ databases">
        <authorList>
            <person name="Aksoy S."/>
            <person name="Warren W."/>
            <person name="Wilson R.K."/>
        </authorList>
    </citation>
    <scope>NUCLEOTIDE SEQUENCE [LARGE SCALE GENOMIC DNA]</scope>
    <source>
        <strain evidence="7">IAEA</strain>
    </source>
</reference>
<name>A0A1B0BW30_9MUSC</name>
<dbReference type="Proteomes" id="UP000092460">
    <property type="component" value="Unassembled WGS sequence"/>
</dbReference>
<dbReference type="InterPro" id="IPR035899">
    <property type="entry name" value="DBL_dom_sf"/>
</dbReference>
<dbReference type="EMBL" id="JXJN01021586">
    <property type="status" value="NOT_ANNOTATED_CDS"/>
    <property type="molecule type" value="Genomic_DNA"/>
</dbReference>
<accession>A0A1B0BW30</accession>
<evidence type="ECO:0000259" key="4">
    <source>
        <dbReference type="PROSITE" id="PS50002"/>
    </source>
</evidence>
<dbReference type="EnsemblMetazoa" id="GPPI042319-RA">
    <property type="protein sequence ID" value="GPPI042319-PA"/>
    <property type="gene ID" value="GPPI042319"/>
</dbReference>
<dbReference type="InterPro" id="IPR001452">
    <property type="entry name" value="SH3_domain"/>
</dbReference>
<dbReference type="Gene3D" id="2.30.30.40">
    <property type="entry name" value="SH3 Domains"/>
    <property type="match status" value="1"/>
</dbReference>
<dbReference type="SUPFAM" id="SSF50044">
    <property type="entry name" value="SH3-domain"/>
    <property type="match status" value="1"/>
</dbReference>
<dbReference type="InterPro" id="IPR051336">
    <property type="entry name" value="RhoGEF_Guanine_NuclExch_SF"/>
</dbReference>
<dbReference type="PROSITE" id="PS50002">
    <property type="entry name" value="SH3"/>
    <property type="match status" value="1"/>
</dbReference>
<dbReference type="VEuPathDB" id="VectorBase:GPPI042319"/>
<dbReference type="AlphaFoldDB" id="A0A1B0BW30"/>
<evidence type="ECO:0008006" key="8">
    <source>
        <dbReference type="Google" id="ProtNLM"/>
    </source>
</evidence>
<feature type="domain" description="DH" evidence="5">
    <location>
        <begin position="116"/>
        <end position="242"/>
    </location>
</feature>
<evidence type="ECO:0000313" key="7">
    <source>
        <dbReference type="Proteomes" id="UP000092460"/>
    </source>
</evidence>
<evidence type="ECO:0000256" key="2">
    <source>
        <dbReference type="ARBA" id="ARBA00022658"/>
    </source>
</evidence>
<feature type="domain" description="SH3" evidence="4">
    <location>
        <begin position="26"/>
        <end position="101"/>
    </location>
</feature>
<dbReference type="PANTHER" id="PTHR22826">
    <property type="entry name" value="RHO GUANINE EXCHANGE FACTOR-RELATED"/>
    <property type="match status" value="1"/>
</dbReference>
<dbReference type="InterPro" id="IPR000219">
    <property type="entry name" value="DH_dom"/>
</dbReference>
<dbReference type="InterPro" id="IPR036028">
    <property type="entry name" value="SH3-like_dom_sf"/>
</dbReference>
<evidence type="ECO:0000256" key="1">
    <source>
        <dbReference type="ARBA" id="ARBA00022443"/>
    </source>
</evidence>
<keyword evidence="1 3" id="KW-0728">SH3 domain</keyword>
<dbReference type="GO" id="GO:0005737">
    <property type="term" value="C:cytoplasm"/>
    <property type="evidence" value="ECO:0007669"/>
    <property type="project" value="TreeGrafter"/>
</dbReference>
<sequence>MIPASLRFYRYLYHCEASKLASTPRKAFDILIVNKDFKAESADSVTLSRGDIVEVLKTSQEETKKNVNEADSTTKYLVRVFGSDSLKQGWVPKDILETSDFSTVLDGNDKETAELQKKAVIRELIETEEEFSKDLQHVVDRYIKAVDAATAPRTVRDSKDVIFGNFQQIAEFHNMVFIDGVKYYADKPSMVVKTFLRLERDFDMHVKYCKTEPVAQEYLSSNKEAYTFFQRNIYSYAVKYCE</sequence>
<dbReference type="SUPFAM" id="SSF48065">
    <property type="entry name" value="DBL homology domain (DH-domain)"/>
    <property type="match status" value="1"/>
</dbReference>
<dbReference type="Pfam" id="PF00621">
    <property type="entry name" value="RhoGEF"/>
    <property type="match status" value="1"/>
</dbReference>